<dbReference type="EMBL" id="NMPR01000162">
    <property type="protein sequence ID" value="KAA8628812.1"/>
    <property type="molecule type" value="Genomic_DNA"/>
</dbReference>
<protein>
    <recommendedName>
        <fullName evidence="4">Ecp2 effector protein domain-containing protein</fullName>
    </recommendedName>
</protein>
<sequence length="141" mass="15001">MKFTQLSPLALLATIITLTGAAPTTTTTSNPNDQSISKREARCDIIPGNPSMWDIQAKLCLLDYDLHPSDEMVIPAGGKNLCVRDSGKLYAGVSGDGGEQRTTKRAIAKAARGILDKCSKDGWVVGTDNVEGTNIFLVYSG</sequence>
<dbReference type="AlphaFoldDB" id="A0A8S8ZKI7"/>
<dbReference type="Proteomes" id="UP000433876">
    <property type="component" value="Unassembled WGS sequence"/>
</dbReference>
<organism evidence="2 3">
    <name type="scientific">Sordaria macrospora</name>
    <dbReference type="NCBI Taxonomy" id="5147"/>
    <lineage>
        <taxon>Eukaryota</taxon>
        <taxon>Fungi</taxon>
        <taxon>Dikarya</taxon>
        <taxon>Ascomycota</taxon>
        <taxon>Pezizomycotina</taxon>
        <taxon>Sordariomycetes</taxon>
        <taxon>Sordariomycetidae</taxon>
        <taxon>Sordariales</taxon>
        <taxon>Sordariaceae</taxon>
        <taxon>Sordaria</taxon>
    </lineage>
</organism>
<comment type="caution">
    <text evidence="2">The sequence shown here is derived from an EMBL/GenBank/DDBJ whole genome shotgun (WGS) entry which is preliminary data.</text>
</comment>
<reference evidence="2 3" key="1">
    <citation type="submission" date="2017-07" db="EMBL/GenBank/DDBJ databases">
        <title>Genome sequence of the Sordaria macrospora wild type strain R19027.</title>
        <authorList>
            <person name="Nowrousian M."/>
            <person name="Teichert I."/>
            <person name="Kueck U."/>
        </authorList>
    </citation>
    <scope>NUCLEOTIDE SEQUENCE [LARGE SCALE GENOMIC DNA]</scope>
    <source>
        <strain evidence="2 3">R19027</strain>
        <tissue evidence="2">Mycelium</tissue>
    </source>
</reference>
<proteinExistence type="predicted"/>
<keyword evidence="1" id="KW-0732">Signal</keyword>
<gene>
    <name evidence="2" type="ORF">SMACR_05935</name>
</gene>
<evidence type="ECO:0000256" key="1">
    <source>
        <dbReference type="SAM" id="SignalP"/>
    </source>
</evidence>
<evidence type="ECO:0000313" key="2">
    <source>
        <dbReference type="EMBL" id="KAA8628812.1"/>
    </source>
</evidence>
<evidence type="ECO:0008006" key="4">
    <source>
        <dbReference type="Google" id="ProtNLM"/>
    </source>
</evidence>
<feature type="chain" id="PRO_5035769562" description="Ecp2 effector protein domain-containing protein" evidence="1">
    <location>
        <begin position="22"/>
        <end position="141"/>
    </location>
</feature>
<evidence type="ECO:0000313" key="3">
    <source>
        <dbReference type="Proteomes" id="UP000433876"/>
    </source>
</evidence>
<name>A0A8S8ZKI7_SORMA</name>
<accession>A0A8S8ZKI7</accession>
<feature type="signal peptide" evidence="1">
    <location>
        <begin position="1"/>
        <end position="21"/>
    </location>
</feature>
<dbReference type="VEuPathDB" id="FungiDB:SMAC_05935"/>